<evidence type="ECO:0000256" key="3">
    <source>
        <dbReference type="ARBA" id="ARBA00022692"/>
    </source>
</evidence>
<dbReference type="PANTHER" id="PTHR30619:SF1">
    <property type="entry name" value="RECOMBINATION PROTEIN 2"/>
    <property type="match status" value="1"/>
</dbReference>
<comment type="caution">
    <text evidence="8">The sequence shown here is derived from an EMBL/GenBank/DDBJ whole genome shotgun (WGS) entry which is preliminary data.</text>
</comment>
<dbReference type="SMART" id="SM00849">
    <property type="entry name" value="Lactamase_B"/>
    <property type="match status" value="1"/>
</dbReference>
<keyword evidence="5 6" id="KW-0472">Membrane</keyword>
<feature type="transmembrane region" description="Helical" evidence="6">
    <location>
        <begin position="327"/>
        <end position="346"/>
    </location>
</feature>
<protein>
    <submittedName>
        <fullName evidence="8">DNA internalization-related competence protein ComEC/Rec2</fullName>
    </submittedName>
</protein>
<evidence type="ECO:0000313" key="8">
    <source>
        <dbReference type="EMBL" id="MFC7320943.1"/>
    </source>
</evidence>
<feature type="transmembrane region" description="Helical" evidence="6">
    <location>
        <begin position="5"/>
        <end position="21"/>
    </location>
</feature>
<dbReference type="Pfam" id="PF03772">
    <property type="entry name" value="Competence"/>
    <property type="match status" value="1"/>
</dbReference>
<dbReference type="CDD" id="cd07731">
    <property type="entry name" value="ComA-like_MBL-fold"/>
    <property type="match status" value="1"/>
</dbReference>
<dbReference type="Pfam" id="PF00753">
    <property type="entry name" value="Lactamase_B"/>
    <property type="match status" value="1"/>
</dbReference>
<dbReference type="InterPro" id="IPR001279">
    <property type="entry name" value="Metallo-B-lactamas"/>
</dbReference>
<dbReference type="RefSeq" id="WP_352232197.1">
    <property type="nucleotide sequence ID" value="NZ_JAPVRC010000001.1"/>
</dbReference>
<evidence type="ECO:0000256" key="1">
    <source>
        <dbReference type="ARBA" id="ARBA00004651"/>
    </source>
</evidence>
<feature type="transmembrane region" description="Helical" evidence="6">
    <location>
        <begin position="352"/>
        <end position="371"/>
    </location>
</feature>
<feature type="transmembrane region" description="Helical" evidence="6">
    <location>
        <begin position="27"/>
        <end position="46"/>
    </location>
</feature>
<dbReference type="Pfam" id="PF13567">
    <property type="entry name" value="DUF4131"/>
    <property type="match status" value="1"/>
</dbReference>
<gene>
    <name evidence="8" type="ORF">ACFQMN_08630</name>
</gene>
<sequence>MRGNLHLIVFALIMGGLFTISDREMQFFFIISFTAWLYYLITAWTWRGILISFFIFGTFLFTPQVGPTYPPTNNLEGTISSPLTETPSYFRTTLSITDSHQKAIVQYFKNDEADSEYDQLRSELRLGASCIVFSEYQAPESARNPGQFDYQKYLEHQNIFYEVTLSTSDEIICEGSSVLQTAYDLRQKLIQRVESSMNDQTFMWASALVFGDTTLLPPETVDWFRDFNVSHLLAISGLHVGLFIGGMFFFLYRSGVTTLEQSRWLLLVIIPVYAFIAGAAPSVLRSSIMAVVILFLVQMKVRVNITDVISFVALVLLLSSPHYIHNLGFQFSFLVTFALILSTSIFKEKHPLIVSVEISLISQLCILTLQLHHFYQFNPLSLLANFILVPYFSLLIIPILILLVLISISLPLLGVELSEIFVSVHSTIFDFLMNHSDFFNIQWVVGEIEGVWVCAGFIFFTLMMKNWILARLSRAFSYGVLFVLLLFTYSLKPYFSSEGYVTMLDVGQGDAFVIELPYRRGVIMIDAAGPPFFSGNEDRIAEQVISPFLKAKGISELDAIIISHKDQDHSGSVEALLKSFVVKNVFVNPYDEKEIEREKTIQAGQSLTFGETSFQFLHPSKDYSDPNENSLIAFVELGGMSWLFTGDISESVEKDILERYPSLSSEVLKVGHHGSNTSTSKEWLSRLNPSVALISAGKENRYGHPHEEVVSLLEDHNITILRTDTHGAVTYKFSGESGTFSTHLPYNAKRK</sequence>
<feature type="domain" description="Metallo-beta-lactamase" evidence="7">
    <location>
        <begin position="508"/>
        <end position="698"/>
    </location>
</feature>
<dbReference type="NCBIfam" id="TIGR00360">
    <property type="entry name" value="ComEC_N-term"/>
    <property type="match status" value="1"/>
</dbReference>
<dbReference type="Proteomes" id="UP001596494">
    <property type="component" value="Unassembled WGS sequence"/>
</dbReference>
<evidence type="ECO:0000256" key="5">
    <source>
        <dbReference type="ARBA" id="ARBA00023136"/>
    </source>
</evidence>
<feature type="transmembrane region" description="Helical" evidence="6">
    <location>
        <begin position="475"/>
        <end position="495"/>
    </location>
</feature>
<comment type="subcellular location">
    <subcellularLocation>
        <location evidence="1">Cell membrane</location>
        <topology evidence="1">Multi-pass membrane protein</topology>
    </subcellularLocation>
</comment>
<dbReference type="Gene3D" id="3.60.15.10">
    <property type="entry name" value="Ribonuclease Z/Hydroxyacylglutathione hydrolase-like"/>
    <property type="match status" value="1"/>
</dbReference>
<dbReference type="InterPro" id="IPR025405">
    <property type="entry name" value="DUF4131"/>
</dbReference>
<evidence type="ECO:0000259" key="7">
    <source>
        <dbReference type="SMART" id="SM00849"/>
    </source>
</evidence>
<name>A0ABW2K4E7_9BACI</name>
<feature type="transmembrane region" description="Helical" evidence="6">
    <location>
        <begin position="229"/>
        <end position="252"/>
    </location>
</feature>
<keyword evidence="3 6" id="KW-0812">Transmembrane</keyword>
<organism evidence="8 9">
    <name type="scientific">Halobacillus campisalis</name>
    <dbReference type="NCBI Taxonomy" id="435909"/>
    <lineage>
        <taxon>Bacteria</taxon>
        <taxon>Bacillati</taxon>
        <taxon>Bacillota</taxon>
        <taxon>Bacilli</taxon>
        <taxon>Bacillales</taxon>
        <taxon>Bacillaceae</taxon>
        <taxon>Halobacillus</taxon>
    </lineage>
</organism>
<dbReference type="InterPro" id="IPR035681">
    <property type="entry name" value="ComA-like_MBL"/>
</dbReference>
<evidence type="ECO:0000256" key="4">
    <source>
        <dbReference type="ARBA" id="ARBA00022989"/>
    </source>
</evidence>
<dbReference type="InterPro" id="IPR036866">
    <property type="entry name" value="RibonucZ/Hydroxyglut_hydro"/>
</dbReference>
<dbReference type="PANTHER" id="PTHR30619">
    <property type="entry name" value="DNA INTERNALIZATION/COMPETENCE PROTEIN COMEC/REC2"/>
    <property type="match status" value="1"/>
</dbReference>
<proteinExistence type="predicted"/>
<reference evidence="9" key="1">
    <citation type="journal article" date="2019" name="Int. J. Syst. Evol. Microbiol.">
        <title>The Global Catalogue of Microorganisms (GCM) 10K type strain sequencing project: providing services to taxonomists for standard genome sequencing and annotation.</title>
        <authorList>
            <consortium name="The Broad Institute Genomics Platform"/>
            <consortium name="The Broad Institute Genome Sequencing Center for Infectious Disease"/>
            <person name="Wu L."/>
            <person name="Ma J."/>
        </authorList>
    </citation>
    <scope>NUCLEOTIDE SEQUENCE [LARGE SCALE GENOMIC DNA]</scope>
    <source>
        <strain evidence="9">CCUG 73951</strain>
    </source>
</reference>
<evidence type="ECO:0000256" key="2">
    <source>
        <dbReference type="ARBA" id="ARBA00022475"/>
    </source>
</evidence>
<dbReference type="InterPro" id="IPR052159">
    <property type="entry name" value="Competence_DNA_uptake"/>
</dbReference>
<keyword evidence="4 6" id="KW-1133">Transmembrane helix</keyword>
<dbReference type="SUPFAM" id="SSF56281">
    <property type="entry name" value="Metallo-hydrolase/oxidoreductase"/>
    <property type="match status" value="1"/>
</dbReference>
<feature type="transmembrane region" description="Helical" evidence="6">
    <location>
        <begin position="303"/>
        <end position="320"/>
    </location>
</feature>
<keyword evidence="2" id="KW-1003">Cell membrane</keyword>
<dbReference type="EMBL" id="JBHTBY010000006">
    <property type="protein sequence ID" value="MFC7320943.1"/>
    <property type="molecule type" value="Genomic_DNA"/>
</dbReference>
<feature type="transmembrane region" description="Helical" evidence="6">
    <location>
        <begin position="441"/>
        <end position="463"/>
    </location>
</feature>
<feature type="transmembrane region" description="Helical" evidence="6">
    <location>
        <begin position="264"/>
        <end position="297"/>
    </location>
</feature>
<dbReference type="InterPro" id="IPR004797">
    <property type="entry name" value="Competence_ComEC/Rec2"/>
</dbReference>
<keyword evidence="9" id="KW-1185">Reference proteome</keyword>
<evidence type="ECO:0000313" key="9">
    <source>
        <dbReference type="Proteomes" id="UP001596494"/>
    </source>
</evidence>
<accession>A0ABW2K4E7</accession>
<evidence type="ECO:0000256" key="6">
    <source>
        <dbReference type="SAM" id="Phobius"/>
    </source>
</evidence>
<dbReference type="NCBIfam" id="TIGR00361">
    <property type="entry name" value="ComEC_Rec2"/>
    <property type="match status" value="1"/>
</dbReference>
<feature type="transmembrane region" description="Helical" evidence="6">
    <location>
        <begin position="383"/>
        <end position="408"/>
    </location>
</feature>
<dbReference type="InterPro" id="IPR004477">
    <property type="entry name" value="ComEC_N"/>
</dbReference>